<dbReference type="PROSITE" id="PS50893">
    <property type="entry name" value="ABC_TRANSPORTER_2"/>
    <property type="match status" value="1"/>
</dbReference>
<keyword evidence="6" id="KW-0449">Lipoprotein</keyword>
<gene>
    <name evidence="6" type="primary">lolD_2</name>
    <name evidence="6" type="ORF">UC8_17370</name>
</gene>
<dbReference type="GO" id="GO:0022857">
    <property type="term" value="F:transmembrane transporter activity"/>
    <property type="evidence" value="ECO:0007669"/>
    <property type="project" value="UniProtKB-ARBA"/>
</dbReference>
<dbReference type="Proteomes" id="UP000325286">
    <property type="component" value="Chromosome"/>
</dbReference>
<dbReference type="GO" id="GO:0005886">
    <property type="term" value="C:plasma membrane"/>
    <property type="evidence" value="ECO:0007669"/>
    <property type="project" value="TreeGrafter"/>
</dbReference>
<reference evidence="6 7" key="1">
    <citation type="submission" date="2019-08" db="EMBL/GenBank/DDBJ databases">
        <title>Deep-cultivation of Planctomycetes and their phenomic and genomic characterization uncovers novel biology.</title>
        <authorList>
            <person name="Wiegand S."/>
            <person name="Jogler M."/>
            <person name="Boedeker C."/>
            <person name="Pinto D."/>
            <person name="Vollmers J."/>
            <person name="Rivas-Marin E."/>
            <person name="Kohn T."/>
            <person name="Peeters S.H."/>
            <person name="Heuer A."/>
            <person name="Rast P."/>
            <person name="Oberbeckmann S."/>
            <person name="Bunk B."/>
            <person name="Jeske O."/>
            <person name="Meyerdierks A."/>
            <person name="Storesund J.E."/>
            <person name="Kallscheuer N."/>
            <person name="Luecker S."/>
            <person name="Lage O.M."/>
            <person name="Pohl T."/>
            <person name="Merkel B.J."/>
            <person name="Hornburger P."/>
            <person name="Mueller R.-W."/>
            <person name="Bruemmer F."/>
            <person name="Labrenz M."/>
            <person name="Spormann A.M."/>
            <person name="Op den Camp H."/>
            <person name="Overmann J."/>
            <person name="Amann R."/>
            <person name="Jetten M.S.M."/>
            <person name="Mascher T."/>
            <person name="Medema M.H."/>
            <person name="Devos D.P."/>
            <person name="Kaster A.-K."/>
            <person name="Ovreas L."/>
            <person name="Rohde M."/>
            <person name="Galperin M.Y."/>
            <person name="Jogler C."/>
        </authorList>
    </citation>
    <scope>NUCLEOTIDE SEQUENCE [LARGE SCALE GENOMIC DNA]</scope>
    <source>
        <strain evidence="6 7">UC8</strain>
    </source>
</reference>
<keyword evidence="6" id="KW-0378">Hydrolase</keyword>
<comment type="similarity">
    <text evidence="4">Belongs to the ABC transporter superfamily. Macrolide exporter (TC 3.A.1.122) family.</text>
</comment>
<dbReference type="InterPro" id="IPR027417">
    <property type="entry name" value="P-loop_NTPase"/>
</dbReference>
<evidence type="ECO:0000256" key="2">
    <source>
        <dbReference type="ARBA" id="ARBA00022741"/>
    </source>
</evidence>
<dbReference type="PANTHER" id="PTHR24220:SF689">
    <property type="entry name" value="LIPOPROTEIN-RELEASING SYSTEM ATP-BINDING PROTEIN LOLD"/>
    <property type="match status" value="1"/>
</dbReference>
<evidence type="ECO:0000256" key="4">
    <source>
        <dbReference type="ARBA" id="ARBA00038388"/>
    </source>
</evidence>
<feature type="domain" description="ABC transporter" evidence="5">
    <location>
        <begin position="2"/>
        <end position="221"/>
    </location>
</feature>
<keyword evidence="3 6" id="KW-0067">ATP-binding</keyword>
<dbReference type="OrthoDB" id="273392at2"/>
<evidence type="ECO:0000259" key="5">
    <source>
        <dbReference type="PROSITE" id="PS50893"/>
    </source>
</evidence>
<accession>A0A5B9QP64</accession>
<organism evidence="6 7">
    <name type="scientific">Roseimaritima ulvae</name>
    <dbReference type="NCBI Taxonomy" id="980254"/>
    <lineage>
        <taxon>Bacteria</taxon>
        <taxon>Pseudomonadati</taxon>
        <taxon>Planctomycetota</taxon>
        <taxon>Planctomycetia</taxon>
        <taxon>Pirellulales</taxon>
        <taxon>Pirellulaceae</taxon>
        <taxon>Roseimaritima</taxon>
    </lineage>
</organism>
<dbReference type="Gene3D" id="3.40.50.300">
    <property type="entry name" value="P-loop containing nucleotide triphosphate hydrolases"/>
    <property type="match status" value="1"/>
</dbReference>
<dbReference type="InterPro" id="IPR003439">
    <property type="entry name" value="ABC_transporter-like_ATP-bd"/>
</dbReference>
<dbReference type="SMART" id="SM00382">
    <property type="entry name" value="AAA"/>
    <property type="match status" value="1"/>
</dbReference>
<dbReference type="FunFam" id="3.40.50.300:FF:000032">
    <property type="entry name" value="Export ABC transporter ATP-binding protein"/>
    <property type="match status" value="1"/>
</dbReference>
<keyword evidence="7" id="KW-1185">Reference proteome</keyword>
<evidence type="ECO:0000256" key="1">
    <source>
        <dbReference type="ARBA" id="ARBA00022448"/>
    </source>
</evidence>
<evidence type="ECO:0000313" key="6">
    <source>
        <dbReference type="EMBL" id="QEG39739.1"/>
    </source>
</evidence>
<dbReference type="EMBL" id="CP042914">
    <property type="protein sequence ID" value="QEG39739.1"/>
    <property type="molecule type" value="Genomic_DNA"/>
</dbReference>
<dbReference type="GO" id="GO:0016887">
    <property type="term" value="F:ATP hydrolysis activity"/>
    <property type="evidence" value="ECO:0007669"/>
    <property type="project" value="InterPro"/>
</dbReference>
<dbReference type="RefSeq" id="WP_068132007.1">
    <property type="nucleotide sequence ID" value="NZ_CP042914.1"/>
</dbReference>
<sequence>MLVATGISKSYPTPGEPLQVLRDVSLRLAAGDSLAIVGPSGAGKSTLLQILGTLDEPTEGTVQLNDVDPFQLEETELARFRNRQIGFIFQDHHLLPQLTVLENVLIPALANGRPSAESKERAADLLQRVGLASRATHLPGELSGGERERVAVARALLNRPSLILADEPTGNLDRRTADAITELLLRLQQDENAILVTVTHSPTLAAAMAKQQTLIDGQLQA</sequence>
<dbReference type="EC" id="3.6.3.-" evidence="6"/>
<protein>
    <submittedName>
        <fullName evidence="6">Lipoprotein-releasing system ATP-binding protein LolD</fullName>
        <ecNumber evidence="6">3.6.3.-</ecNumber>
    </submittedName>
</protein>
<evidence type="ECO:0000256" key="3">
    <source>
        <dbReference type="ARBA" id="ARBA00022840"/>
    </source>
</evidence>
<dbReference type="AlphaFoldDB" id="A0A5B9QP64"/>
<dbReference type="SUPFAM" id="SSF52540">
    <property type="entry name" value="P-loop containing nucleoside triphosphate hydrolases"/>
    <property type="match status" value="1"/>
</dbReference>
<dbReference type="Pfam" id="PF00005">
    <property type="entry name" value="ABC_tran"/>
    <property type="match status" value="1"/>
</dbReference>
<dbReference type="CDD" id="cd03255">
    <property type="entry name" value="ABC_MJ0796_LolCDE_FtsE"/>
    <property type="match status" value="1"/>
</dbReference>
<dbReference type="GO" id="GO:0005524">
    <property type="term" value="F:ATP binding"/>
    <property type="evidence" value="ECO:0007669"/>
    <property type="project" value="UniProtKB-KW"/>
</dbReference>
<name>A0A5B9QP64_9BACT</name>
<keyword evidence="2" id="KW-0547">Nucleotide-binding</keyword>
<keyword evidence="1" id="KW-0813">Transport</keyword>
<dbReference type="PANTHER" id="PTHR24220">
    <property type="entry name" value="IMPORT ATP-BINDING PROTEIN"/>
    <property type="match status" value="1"/>
</dbReference>
<dbReference type="GO" id="GO:0098796">
    <property type="term" value="C:membrane protein complex"/>
    <property type="evidence" value="ECO:0007669"/>
    <property type="project" value="UniProtKB-ARBA"/>
</dbReference>
<dbReference type="KEGG" id="rul:UC8_17370"/>
<dbReference type="InterPro" id="IPR003593">
    <property type="entry name" value="AAA+_ATPase"/>
</dbReference>
<evidence type="ECO:0000313" key="7">
    <source>
        <dbReference type="Proteomes" id="UP000325286"/>
    </source>
</evidence>
<dbReference type="InterPro" id="IPR017911">
    <property type="entry name" value="MacB-like_ATP-bd"/>
</dbReference>
<proteinExistence type="inferred from homology"/>
<dbReference type="InterPro" id="IPR015854">
    <property type="entry name" value="ABC_transpr_LolD-like"/>
</dbReference>